<protein>
    <recommendedName>
        <fullName evidence="3">MFS transporter</fullName>
    </recommendedName>
</protein>
<organism evidence="1 2">
    <name type="scientific">Cellulomonas septica</name>
    <dbReference type="NCBI Taxonomy" id="285080"/>
    <lineage>
        <taxon>Bacteria</taxon>
        <taxon>Bacillati</taxon>
        <taxon>Actinomycetota</taxon>
        <taxon>Actinomycetes</taxon>
        <taxon>Micrococcales</taxon>
        <taxon>Cellulomonadaceae</taxon>
        <taxon>Cellulomonas</taxon>
    </lineage>
</organism>
<feature type="non-terminal residue" evidence="1">
    <location>
        <position position="1"/>
    </location>
</feature>
<dbReference type="Proteomes" id="UP000777774">
    <property type="component" value="Unassembled WGS sequence"/>
</dbReference>
<dbReference type="EMBL" id="JAAXOY010000246">
    <property type="protein sequence ID" value="NKY39981.1"/>
    <property type="molecule type" value="Genomic_DNA"/>
</dbReference>
<proteinExistence type="predicted"/>
<evidence type="ECO:0000313" key="2">
    <source>
        <dbReference type="Proteomes" id="UP000777774"/>
    </source>
</evidence>
<name>A0ABX1K374_9CELL</name>
<keyword evidence="2" id="KW-1185">Reference proteome</keyword>
<sequence>AAGGGVVALVVLGGALAALDRRTLTDVVRVEREPVPAEAAVPAAPDPTD</sequence>
<accession>A0ABX1K374</accession>
<evidence type="ECO:0008006" key="3">
    <source>
        <dbReference type="Google" id="ProtNLM"/>
    </source>
</evidence>
<comment type="caution">
    <text evidence="1">The sequence shown here is derived from an EMBL/GenBank/DDBJ whole genome shotgun (WGS) entry which is preliminary data.</text>
</comment>
<gene>
    <name evidence="1" type="ORF">HGA02_10685</name>
</gene>
<reference evidence="1 2" key="1">
    <citation type="submission" date="2020-04" db="EMBL/GenBank/DDBJ databases">
        <title>MicrobeNet Type strains.</title>
        <authorList>
            <person name="Nicholson A.C."/>
        </authorList>
    </citation>
    <scope>NUCLEOTIDE SEQUENCE [LARGE SCALE GENOMIC DNA]</scope>
    <source>
        <strain evidence="1 2">ATCC BAA-787</strain>
    </source>
</reference>
<evidence type="ECO:0000313" key="1">
    <source>
        <dbReference type="EMBL" id="NKY39981.1"/>
    </source>
</evidence>